<dbReference type="Proteomes" id="UP000017429">
    <property type="component" value="Chromosome"/>
</dbReference>
<accession>V2RH67</accession>
<reference evidence="1" key="3">
    <citation type="submission" date="2022-06" db="EMBL/GenBank/DDBJ databases">
        <title>Resources to Facilitate Use of the Altered Schaedler Flora (ASF) Mouse Model to Study Microbiome Function.</title>
        <authorList>
            <person name="Proctor A."/>
            <person name="Parvinroo S."/>
            <person name="Richie T."/>
            <person name="Jia X."/>
            <person name="Lee S.T.M."/>
            <person name="Karp P.D."/>
            <person name="Paley S."/>
            <person name="Kostic A.D."/>
            <person name="Pierre J.F."/>
            <person name="Wannemuehler M.J."/>
            <person name="Phillips G.J."/>
        </authorList>
    </citation>
    <scope>NUCLEOTIDE SEQUENCE</scope>
    <source>
        <strain evidence="1">ASF457</strain>
    </source>
</reference>
<evidence type="ECO:0000313" key="1">
    <source>
        <dbReference type="EMBL" id="USF24865.1"/>
    </source>
</evidence>
<keyword evidence="2" id="KW-1185">Reference proteome</keyword>
<dbReference type="eggNOG" id="ENOG5031X8H">
    <property type="taxonomic scope" value="Bacteria"/>
</dbReference>
<evidence type="ECO:0000313" key="2">
    <source>
        <dbReference type="Proteomes" id="UP000017429"/>
    </source>
</evidence>
<dbReference type="InterPro" id="IPR046062">
    <property type="entry name" value="DUF6020"/>
</dbReference>
<dbReference type="OrthoDB" id="2143989at2"/>
<protein>
    <submittedName>
        <fullName evidence="1">Uncharacterized protein</fullName>
    </submittedName>
</protein>
<proteinExistence type="predicted"/>
<reference evidence="1" key="2">
    <citation type="submission" date="2022-05" db="EMBL/GenBank/DDBJ databases">
        <authorList>
            <person name="Proctor A.L."/>
            <person name="Phillips G.J."/>
            <person name="Wannemuehler M.J."/>
        </authorList>
    </citation>
    <scope>NUCLEOTIDE SEQUENCE</scope>
    <source>
        <strain evidence="1">ASF457</strain>
    </source>
</reference>
<name>V2RH67_9BACT</name>
<dbReference type="RefSeq" id="WP_023276889.1">
    <property type="nucleotide sequence ID" value="NZ_CP097562.1"/>
</dbReference>
<dbReference type="AlphaFoldDB" id="V2RH67"/>
<reference evidence="1" key="1">
    <citation type="journal article" date="2014" name="Genome Announc.">
        <title>Draft genome sequences of the altered schaedler flora, a defined bacterial community from gnotobiotic mice.</title>
        <authorList>
            <person name="Wannemuehler M.J."/>
            <person name="Overstreet A.M."/>
            <person name="Ward D.V."/>
            <person name="Phillips G.J."/>
        </authorList>
    </citation>
    <scope>NUCLEOTIDE SEQUENCE</scope>
    <source>
        <strain evidence="1">ASF457</strain>
    </source>
</reference>
<dbReference type="KEGG" id="msch:N508_001959"/>
<organism evidence="1 2">
    <name type="scientific">Mucispirillum schaedleri ASF457</name>
    <dbReference type="NCBI Taxonomy" id="1379858"/>
    <lineage>
        <taxon>Bacteria</taxon>
        <taxon>Pseudomonadati</taxon>
        <taxon>Deferribacterota</taxon>
        <taxon>Deferribacteres</taxon>
        <taxon>Deferribacterales</taxon>
        <taxon>Mucispirillaceae</taxon>
        <taxon>Mucispirillum</taxon>
    </lineage>
</organism>
<dbReference type="EMBL" id="CP097562">
    <property type="protein sequence ID" value="USF24865.1"/>
    <property type="molecule type" value="Genomic_DNA"/>
</dbReference>
<sequence length="453" mass="53576">MKMFFKANNLLILKIILTIYTLYSLKYFYRLKHIESEFYMNMTFIFIIAAVYLLINYAVNLLKNGIDRRLLIISLIVGLYFAFAAVLGAYYEGAVKGERYAEVLDFTLNDFTNSMIYIPAIWFLFSSCIFFIYIQIPKMYNNYINQNSSYTEMPKMFNSIYKIWLFIFICWLPYFILLYPGYLYWDAGSQISQLFTGRFNTHHPILTTLYMYFIYIYYKISNNGILSIALFIIIFQMIPLSFIYAYMINKLNKIYNVNKMTVVFLILFAALYPVNPVISIIVEKGILFIFFLILFIVKIIELVENIELKGQKKYFIQLIIIGIILCLSRNNVIYGFIIVMPIMLLFAKRYRKYIFVSFAGIFIGYILLNTAIIKITGANKGEFRESMSMPIQQLARVYKYHKDTLNADEIKFIEKIVKNKNDLNNYLPKRADNVKNYTNSHFFKTKEFITGYM</sequence>
<gene>
    <name evidence="1" type="ORF">N508_001959</name>
</gene>
<dbReference type="Pfam" id="PF19484">
    <property type="entry name" value="DUF6020"/>
    <property type="match status" value="1"/>
</dbReference>